<feature type="transmembrane region" description="Helical" evidence="6">
    <location>
        <begin position="189"/>
        <end position="210"/>
    </location>
</feature>
<comment type="subcellular location">
    <subcellularLocation>
        <location evidence="1">Cell membrane</location>
        <topology evidence="1">Multi-pass membrane protein</topology>
    </subcellularLocation>
</comment>
<sequence length="651" mass="67237">MLEFLSQVVNGIAIGNVYAVIALGFVIVFGVAKVVNFAQGSQVMLSAYAAYACVAAGAPLAVAFLVAVVSAVLLAWLLELVAVEWLGDAAEIAPLLSTLALSFIIDQAVTLIWSPDPMPFPNPLGGQNLQLGGIYLSLTDLTILVVGLLFMGGLALFLKKSWLGRAIRASAQDPAAALQMGVHTRSAKLAAFAISGLVGAVGGILVGMYFQQISPAMGLPFGLKGFCAAMLGGVTSLGGAVLGGLVIGVLESLSSAYLGAEYRDMVAFALLLLILLFRPRGLLGSRSLAGLGGARGAGAIPTTSPLANGNGEPVTIMSARHLKLRWAFIATGALLLAALLLPSTYWVGVLAQVAIFAIAAVGLTLLTGISGQVSVGHAALMGVGAYAAARITIDAGWPFELTLLAVAVGGLIGGALFGLPVLNLGDHTVSLATLALGQIGYLIFLNAMPLTRGPLGIPGISFPKVLLLGGHEPSLVVVVAALCIGVLLLALAVYGLFDRGQVGINLRAIREDRLAAESSGVPVRRYLLASYAVTGLITALAGMMFAYQQLYISPDSFRIQTSFLLLTMVLVGGVISPTGAILGATLLTLLPEVLREVADYRMIIYGVVLLVLVKYVPGGLISLGRRSDAAREVHQTRSTGEEHVQEAKADA</sequence>
<evidence type="ECO:0000256" key="2">
    <source>
        <dbReference type="ARBA" id="ARBA00022475"/>
    </source>
</evidence>
<evidence type="ECO:0008006" key="9">
    <source>
        <dbReference type="Google" id="ProtNLM"/>
    </source>
</evidence>
<dbReference type="Proteomes" id="UP000216311">
    <property type="component" value="Unassembled WGS sequence"/>
</dbReference>
<comment type="caution">
    <text evidence="7">The sequence shown here is derived from an EMBL/GenBank/DDBJ whole genome shotgun (WGS) entry which is preliminary data.</text>
</comment>
<gene>
    <name evidence="7" type="ORF">CGZ93_15345</name>
</gene>
<feature type="transmembrane region" description="Helical" evidence="6">
    <location>
        <begin position="326"/>
        <end position="347"/>
    </location>
</feature>
<dbReference type="RefSeq" id="WP_094365032.1">
    <property type="nucleotide sequence ID" value="NZ_NMVQ01000044.1"/>
</dbReference>
<dbReference type="AlphaFoldDB" id="A0A255GXN4"/>
<reference evidence="7 8" key="1">
    <citation type="submission" date="2017-07" db="EMBL/GenBank/DDBJ databases">
        <title>Draft whole genome sequences of clinical Proprionibacteriaceae strains.</title>
        <authorList>
            <person name="Bernier A.-M."/>
            <person name="Bernard K."/>
            <person name="Domingo M.-C."/>
        </authorList>
    </citation>
    <scope>NUCLEOTIDE SEQUENCE [LARGE SCALE GENOMIC DNA]</scope>
    <source>
        <strain evidence="7 8">NML 130396</strain>
    </source>
</reference>
<feature type="transmembrane region" description="Helical" evidence="6">
    <location>
        <begin position="222"/>
        <end position="250"/>
    </location>
</feature>
<dbReference type="InterPro" id="IPR001851">
    <property type="entry name" value="ABC_transp_permease"/>
</dbReference>
<feature type="transmembrane region" description="Helical" evidence="6">
    <location>
        <begin position="12"/>
        <end position="36"/>
    </location>
</feature>
<keyword evidence="2" id="KW-1003">Cell membrane</keyword>
<evidence type="ECO:0000256" key="5">
    <source>
        <dbReference type="ARBA" id="ARBA00023136"/>
    </source>
</evidence>
<dbReference type="PANTHER" id="PTHR30482">
    <property type="entry name" value="HIGH-AFFINITY BRANCHED-CHAIN AMINO ACID TRANSPORT SYSTEM PERMEASE"/>
    <property type="match status" value="1"/>
</dbReference>
<dbReference type="OrthoDB" id="9807115at2"/>
<feature type="transmembrane region" description="Helical" evidence="6">
    <location>
        <begin position="474"/>
        <end position="497"/>
    </location>
</feature>
<feature type="transmembrane region" description="Helical" evidence="6">
    <location>
        <begin position="401"/>
        <end position="422"/>
    </location>
</feature>
<protein>
    <recommendedName>
        <fullName evidence="9">ABC transporter permease</fullName>
    </recommendedName>
</protein>
<feature type="transmembrane region" description="Helical" evidence="6">
    <location>
        <begin position="256"/>
        <end position="277"/>
    </location>
</feature>
<dbReference type="GO" id="GO:0015658">
    <property type="term" value="F:branched-chain amino acid transmembrane transporter activity"/>
    <property type="evidence" value="ECO:0007669"/>
    <property type="project" value="InterPro"/>
</dbReference>
<accession>A0A255GXN4</accession>
<name>A0A255GXN4_9ACTN</name>
<dbReference type="EMBL" id="NMVQ01000044">
    <property type="protein sequence ID" value="OYO18364.1"/>
    <property type="molecule type" value="Genomic_DNA"/>
</dbReference>
<dbReference type="InterPro" id="IPR043428">
    <property type="entry name" value="LivM-like"/>
</dbReference>
<dbReference type="CDD" id="cd06581">
    <property type="entry name" value="TM_PBP1_LivM_like"/>
    <property type="match status" value="1"/>
</dbReference>
<feature type="transmembrane region" description="Helical" evidence="6">
    <location>
        <begin position="428"/>
        <end position="447"/>
    </location>
</feature>
<dbReference type="PANTHER" id="PTHR30482:SF20">
    <property type="entry name" value="HIGH-AFFINITY BRANCHED-CHAIN AMINO ACID TRANSPORT SYSTEM PERMEASE PROTEIN LIVM"/>
    <property type="match status" value="1"/>
</dbReference>
<evidence type="ECO:0000313" key="7">
    <source>
        <dbReference type="EMBL" id="OYO18364.1"/>
    </source>
</evidence>
<feature type="transmembrane region" description="Helical" evidence="6">
    <location>
        <begin position="528"/>
        <end position="551"/>
    </location>
</feature>
<feature type="transmembrane region" description="Helical" evidence="6">
    <location>
        <begin position="602"/>
        <end position="623"/>
    </location>
</feature>
<keyword evidence="5 6" id="KW-0472">Membrane</keyword>
<dbReference type="GO" id="GO:0005886">
    <property type="term" value="C:plasma membrane"/>
    <property type="evidence" value="ECO:0007669"/>
    <property type="project" value="UniProtKB-SubCell"/>
</dbReference>
<feature type="transmembrane region" description="Helical" evidence="6">
    <location>
        <begin position="134"/>
        <end position="158"/>
    </location>
</feature>
<evidence type="ECO:0000256" key="1">
    <source>
        <dbReference type="ARBA" id="ARBA00004651"/>
    </source>
</evidence>
<dbReference type="Pfam" id="PF02653">
    <property type="entry name" value="BPD_transp_2"/>
    <property type="match status" value="2"/>
</dbReference>
<feature type="transmembrane region" description="Helical" evidence="6">
    <location>
        <begin position="353"/>
        <end position="380"/>
    </location>
</feature>
<keyword evidence="8" id="KW-1185">Reference proteome</keyword>
<feature type="transmembrane region" description="Helical" evidence="6">
    <location>
        <begin position="48"/>
        <end position="77"/>
    </location>
</feature>
<proteinExistence type="predicted"/>
<dbReference type="CDD" id="cd06582">
    <property type="entry name" value="TM_PBP1_LivH_like"/>
    <property type="match status" value="1"/>
</dbReference>
<evidence type="ECO:0000256" key="4">
    <source>
        <dbReference type="ARBA" id="ARBA00022989"/>
    </source>
</evidence>
<feature type="transmembrane region" description="Helical" evidence="6">
    <location>
        <begin position="563"/>
        <end position="590"/>
    </location>
</feature>
<evidence type="ECO:0000313" key="8">
    <source>
        <dbReference type="Proteomes" id="UP000216311"/>
    </source>
</evidence>
<keyword evidence="4 6" id="KW-1133">Transmembrane helix</keyword>
<keyword evidence="3 6" id="KW-0812">Transmembrane</keyword>
<organism evidence="7 8">
    <name type="scientific">Enemella dayhoffiae</name>
    <dbReference type="NCBI Taxonomy" id="2016507"/>
    <lineage>
        <taxon>Bacteria</taxon>
        <taxon>Bacillati</taxon>
        <taxon>Actinomycetota</taxon>
        <taxon>Actinomycetes</taxon>
        <taxon>Propionibacteriales</taxon>
        <taxon>Propionibacteriaceae</taxon>
        <taxon>Enemella</taxon>
    </lineage>
</organism>
<evidence type="ECO:0000256" key="3">
    <source>
        <dbReference type="ARBA" id="ARBA00022692"/>
    </source>
</evidence>
<evidence type="ECO:0000256" key="6">
    <source>
        <dbReference type="SAM" id="Phobius"/>
    </source>
</evidence>